<accession>A0A9P3H9X2</accession>
<dbReference type="OrthoDB" id="445007at2759"/>
<gene>
    <name evidence="2" type="ORF">EMPS_05212</name>
</gene>
<proteinExistence type="predicted"/>
<evidence type="ECO:0000256" key="1">
    <source>
        <dbReference type="SAM" id="MobiDB-lite"/>
    </source>
</evidence>
<dbReference type="PANTHER" id="PTHR31630">
    <property type="entry name" value="PHYTANOYL-COA DIOXYGENASE-RELATED-RELATED"/>
    <property type="match status" value="1"/>
</dbReference>
<keyword evidence="3" id="KW-1185">Reference proteome</keyword>
<dbReference type="AlphaFoldDB" id="A0A9P3H9X2"/>
<comment type="caution">
    <text evidence="2">The sequence shown here is derived from an EMBL/GenBank/DDBJ whole genome shotgun (WGS) entry which is preliminary data.</text>
</comment>
<reference evidence="2" key="1">
    <citation type="submission" date="2021-11" db="EMBL/GenBank/DDBJ databases">
        <authorList>
            <person name="Herlambang A."/>
            <person name="Guo Y."/>
            <person name="Takashima Y."/>
            <person name="Nishizawa T."/>
        </authorList>
    </citation>
    <scope>NUCLEOTIDE SEQUENCE</scope>
    <source>
        <strain evidence="2">E1425</strain>
    </source>
</reference>
<feature type="region of interest" description="Disordered" evidence="1">
    <location>
        <begin position="352"/>
        <end position="372"/>
    </location>
</feature>
<dbReference type="Proteomes" id="UP000827284">
    <property type="component" value="Unassembled WGS sequence"/>
</dbReference>
<evidence type="ECO:0000313" key="3">
    <source>
        <dbReference type="Proteomes" id="UP000827284"/>
    </source>
</evidence>
<protein>
    <submittedName>
        <fullName evidence="2">Uncharacterized protein</fullName>
    </submittedName>
</protein>
<name>A0A9P3H9X2_9FUNG</name>
<dbReference type="SUPFAM" id="SSF51197">
    <property type="entry name" value="Clavaminate synthase-like"/>
    <property type="match status" value="1"/>
</dbReference>
<reference evidence="2" key="2">
    <citation type="journal article" date="2022" name="Microbiol. Resour. Announc.">
        <title>Whole-Genome Sequence of Entomortierella parvispora E1425, a Mucoromycotan Fungus Associated with Burkholderiaceae-Related Endosymbiotic Bacteria.</title>
        <authorList>
            <person name="Herlambang A."/>
            <person name="Guo Y."/>
            <person name="Takashima Y."/>
            <person name="Narisawa K."/>
            <person name="Ohta H."/>
            <person name="Nishizawa T."/>
        </authorList>
    </citation>
    <scope>NUCLEOTIDE SEQUENCE</scope>
    <source>
        <strain evidence="2">E1425</strain>
    </source>
</reference>
<dbReference type="Gene3D" id="2.60.120.620">
    <property type="entry name" value="q2cbj1_9rhob like domain"/>
    <property type="match status" value="1"/>
</dbReference>
<dbReference type="PANTHER" id="PTHR31630:SF6">
    <property type="entry name" value="PHYTANOYL-COA DIOXYGENASE-RELATED"/>
    <property type="match status" value="1"/>
</dbReference>
<sequence>MSFVNNPNDIPNVYPPVFDPSQTDEIQDYLKAEGYVAVQVTSAAEAQARYSEFWTFLENLGSGISRNDPSTWNLASTWPQQMHGIVFGFGVGQAEFAWKARIEPNVVQTFANVWEVPATKLLTSFDGANMIPNPRYAHNAVGEGESELETRTVQIPYGHGDGEEGRSVEVKIAAASPASLHPASVKIGADKLGLVHTTGRYQMWPHRDQKPSRQDRICIQGLYSMLPNTGPGDGGLVVYPRTHTIDWTERDEKAKTSDDWYRIRSTFAEVDPKNAAVLRTPAGCLLLWDSRLIHCNRPPTADGRTRAVSYICMLPRGSAPKSELLQRQKAYTNFKTSTHWPYPLQVNDEDHTLQSNASKKKSPVKSSPFGMDNPAVRSLVGYEERSIMSMFEK</sequence>
<dbReference type="EMBL" id="BQFW01000007">
    <property type="protein sequence ID" value="GJJ72854.1"/>
    <property type="molecule type" value="Genomic_DNA"/>
</dbReference>
<organism evidence="2 3">
    <name type="scientific">Entomortierella parvispora</name>
    <dbReference type="NCBI Taxonomy" id="205924"/>
    <lineage>
        <taxon>Eukaryota</taxon>
        <taxon>Fungi</taxon>
        <taxon>Fungi incertae sedis</taxon>
        <taxon>Mucoromycota</taxon>
        <taxon>Mortierellomycotina</taxon>
        <taxon>Mortierellomycetes</taxon>
        <taxon>Mortierellales</taxon>
        <taxon>Mortierellaceae</taxon>
        <taxon>Entomortierella</taxon>
    </lineage>
</organism>
<evidence type="ECO:0000313" key="2">
    <source>
        <dbReference type="EMBL" id="GJJ72854.1"/>
    </source>
</evidence>